<evidence type="ECO:0000256" key="7">
    <source>
        <dbReference type="ARBA" id="ARBA00023065"/>
    </source>
</evidence>
<feature type="transmembrane region" description="Helical" evidence="10">
    <location>
        <begin position="379"/>
        <end position="399"/>
    </location>
</feature>
<evidence type="ECO:0000256" key="2">
    <source>
        <dbReference type="ARBA" id="ARBA00022448"/>
    </source>
</evidence>
<dbReference type="Pfam" id="PF01554">
    <property type="entry name" value="MatE"/>
    <property type="match status" value="2"/>
</dbReference>
<evidence type="ECO:0000313" key="12">
    <source>
        <dbReference type="Proteomes" id="UP000249061"/>
    </source>
</evidence>
<evidence type="ECO:0000256" key="3">
    <source>
        <dbReference type="ARBA" id="ARBA00022449"/>
    </source>
</evidence>
<proteinExistence type="predicted"/>
<comment type="caution">
    <text evidence="11">The sequence shown here is derived from an EMBL/GenBank/DDBJ whole genome shotgun (WGS) entry which is preliminary data.</text>
</comment>
<keyword evidence="3" id="KW-0050">Antiport</keyword>
<evidence type="ECO:0000256" key="9">
    <source>
        <dbReference type="ARBA" id="ARBA00031636"/>
    </source>
</evidence>
<dbReference type="GO" id="GO:0005886">
    <property type="term" value="C:plasma membrane"/>
    <property type="evidence" value="ECO:0007669"/>
    <property type="project" value="UniProtKB-SubCell"/>
</dbReference>
<sequence>MSARSESPDRIELRELWKLALPLALAQAGQASMGMVDTAVLGRLSAAAQAGAGLGNSLTFTFSFFGMGVMFALDPLVSQAVGAGQHVRARNYFWQGVWLAVLTSLVVMIPIGIIPFFLEHFGVTPTVAQGAREYMWWRLPGVLGLLLFVAARSYLTGVGKVAATFWAMVFANVANVVLDVGFVFGLGMGVAGASLATVICTWLQFGALVLALGRAPQGTRRKFAAAEVLQALRIGVPIGLHFIAESGVFSLAGVFSGQLGEAPGAAHQVALNWASLTFCVAAGIGSAASTRVGWSIGRQDTGGARRSGIVAFGSAAVFMAFAAMLFVAFPRAMASMMSEDAQVIETVVALFVVVAMFQISDGVQAVGAGALRGTGDTTFTFWANMAGHWLVGLPIAWWFGVRGSYGIVGVWWGLSVGLTVVAVALVIRFLLTTKKPIATLDPV</sequence>
<dbReference type="GO" id="GO:0015297">
    <property type="term" value="F:antiporter activity"/>
    <property type="evidence" value="ECO:0007669"/>
    <property type="project" value="UniProtKB-KW"/>
</dbReference>
<evidence type="ECO:0000256" key="6">
    <source>
        <dbReference type="ARBA" id="ARBA00022989"/>
    </source>
</evidence>
<keyword evidence="8 10" id="KW-0472">Membrane</keyword>
<accession>A0A2W5VAP4</accession>
<dbReference type="InterPro" id="IPR002528">
    <property type="entry name" value="MATE_fam"/>
</dbReference>
<name>A0A2W5VAP4_9BACT</name>
<feature type="transmembrane region" description="Helical" evidence="10">
    <location>
        <begin position="269"/>
        <end position="288"/>
    </location>
</feature>
<dbReference type="PANTHER" id="PTHR43298">
    <property type="entry name" value="MULTIDRUG RESISTANCE PROTEIN NORM-RELATED"/>
    <property type="match status" value="1"/>
</dbReference>
<keyword evidence="6 10" id="KW-1133">Transmembrane helix</keyword>
<keyword evidence="7" id="KW-0406">Ion transport</keyword>
<feature type="transmembrane region" description="Helical" evidence="10">
    <location>
        <begin position="97"/>
        <end position="117"/>
    </location>
</feature>
<evidence type="ECO:0000313" key="11">
    <source>
        <dbReference type="EMBL" id="PZR18518.1"/>
    </source>
</evidence>
<evidence type="ECO:0000256" key="1">
    <source>
        <dbReference type="ARBA" id="ARBA00004651"/>
    </source>
</evidence>
<dbReference type="CDD" id="cd13131">
    <property type="entry name" value="MATE_NorM_like"/>
    <property type="match status" value="1"/>
</dbReference>
<feature type="transmembrane region" description="Helical" evidence="10">
    <location>
        <begin position="341"/>
        <end position="359"/>
    </location>
</feature>
<keyword evidence="4" id="KW-1003">Cell membrane</keyword>
<feature type="transmembrane region" description="Helical" evidence="10">
    <location>
        <begin position="309"/>
        <end position="329"/>
    </location>
</feature>
<evidence type="ECO:0000256" key="5">
    <source>
        <dbReference type="ARBA" id="ARBA00022692"/>
    </source>
</evidence>
<protein>
    <recommendedName>
        <fullName evidence="9">Multidrug-efflux transporter</fullName>
    </recommendedName>
</protein>
<dbReference type="Proteomes" id="UP000249061">
    <property type="component" value="Unassembled WGS sequence"/>
</dbReference>
<feature type="transmembrane region" description="Helical" evidence="10">
    <location>
        <begin position="162"/>
        <end position="184"/>
    </location>
</feature>
<feature type="transmembrane region" description="Helical" evidence="10">
    <location>
        <begin position="137"/>
        <end position="155"/>
    </location>
</feature>
<feature type="transmembrane region" description="Helical" evidence="10">
    <location>
        <begin position="234"/>
        <end position="257"/>
    </location>
</feature>
<evidence type="ECO:0000256" key="8">
    <source>
        <dbReference type="ARBA" id="ARBA00023136"/>
    </source>
</evidence>
<dbReference type="NCBIfam" id="TIGR00797">
    <property type="entry name" value="matE"/>
    <property type="match status" value="1"/>
</dbReference>
<feature type="transmembrane region" description="Helical" evidence="10">
    <location>
        <begin position="411"/>
        <end position="431"/>
    </location>
</feature>
<keyword evidence="2" id="KW-0813">Transport</keyword>
<dbReference type="GO" id="GO:0042910">
    <property type="term" value="F:xenobiotic transmembrane transporter activity"/>
    <property type="evidence" value="ECO:0007669"/>
    <property type="project" value="InterPro"/>
</dbReference>
<evidence type="ECO:0000256" key="4">
    <source>
        <dbReference type="ARBA" id="ARBA00022475"/>
    </source>
</evidence>
<comment type="subcellular location">
    <subcellularLocation>
        <location evidence="1">Cell membrane</location>
        <topology evidence="1">Multi-pass membrane protein</topology>
    </subcellularLocation>
</comment>
<gene>
    <name evidence="11" type="ORF">DI536_01165</name>
</gene>
<dbReference type="GO" id="GO:0006811">
    <property type="term" value="P:monoatomic ion transport"/>
    <property type="evidence" value="ECO:0007669"/>
    <property type="project" value="UniProtKB-KW"/>
</dbReference>
<evidence type="ECO:0000256" key="10">
    <source>
        <dbReference type="SAM" id="Phobius"/>
    </source>
</evidence>
<dbReference type="PIRSF" id="PIRSF006603">
    <property type="entry name" value="DinF"/>
    <property type="match status" value="1"/>
</dbReference>
<organism evidence="11 12">
    <name type="scientific">Archangium gephyra</name>
    <dbReference type="NCBI Taxonomy" id="48"/>
    <lineage>
        <taxon>Bacteria</taxon>
        <taxon>Pseudomonadati</taxon>
        <taxon>Myxococcota</taxon>
        <taxon>Myxococcia</taxon>
        <taxon>Myxococcales</taxon>
        <taxon>Cystobacterineae</taxon>
        <taxon>Archangiaceae</taxon>
        <taxon>Archangium</taxon>
    </lineage>
</organism>
<reference evidence="11 12" key="1">
    <citation type="submission" date="2017-08" db="EMBL/GenBank/DDBJ databases">
        <title>Infants hospitalized years apart are colonized by the same room-sourced microbial strains.</title>
        <authorList>
            <person name="Brooks B."/>
            <person name="Olm M.R."/>
            <person name="Firek B.A."/>
            <person name="Baker R."/>
            <person name="Thomas B.C."/>
            <person name="Morowitz M.J."/>
            <person name="Banfield J.F."/>
        </authorList>
    </citation>
    <scope>NUCLEOTIDE SEQUENCE [LARGE SCALE GENOMIC DNA]</scope>
    <source>
        <strain evidence="11">S2_003_000_R2_14</strain>
    </source>
</reference>
<dbReference type="InterPro" id="IPR048279">
    <property type="entry name" value="MdtK-like"/>
</dbReference>
<dbReference type="PANTHER" id="PTHR43298:SF2">
    <property type="entry name" value="FMN_FAD EXPORTER YEEO-RELATED"/>
    <property type="match status" value="1"/>
</dbReference>
<dbReference type="InterPro" id="IPR050222">
    <property type="entry name" value="MATE_MdtK"/>
</dbReference>
<dbReference type="EMBL" id="QFQP01000001">
    <property type="protein sequence ID" value="PZR18518.1"/>
    <property type="molecule type" value="Genomic_DNA"/>
</dbReference>
<feature type="transmembrane region" description="Helical" evidence="10">
    <location>
        <begin position="57"/>
        <end position="77"/>
    </location>
</feature>
<feature type="transmembrane region" description="Helical" evidence="10">
    <location>
        <begin position="190"/>
        <end position="213"/>
    </location>
</feature>
<dbReference type="AlphaFoldDB" id="A0A2W5VAP4"/>
<keyword evidence="5 10" id="KW-0812">Transmembrane</keyword>